<evidence type="ECO:0000313" key="2">
    <source>
        <dbReference type="EMBL" id="CAH2216693.1"/>
    </source>
</evidence>
<proteinExistence type="predicted"/>
<evidence type="ECO:0000313" key="3">
    <source>
        <dbReference type="Proteomes" id="UP000838756"/>
    </source>
</evidence>
<evidence type="ECO:0000256" key="1">
    <source>
        <dbReference type="SAM" id="Phobius"/>
    </source>
</evidence>
<name>A0A8S4QUL2_9NEOP</name>
<keyword evidence="1" id="KW-0812">Transmembrane</keyword>
<protein>
    <submittedName>
        <fullName evidence="2">Jg18735 protein</fullName>
    </submittedName>
</protein>
<sequence>ISITGAMGELSNKLGLNELSGGATGISKALLAEFIGKLNIKLSRVTELLFFTVTVSNTSVLGLVFIYVIV</sequence>
<dbReference type="AlphaFoldDB" id="A0A8S4QUL2"/>
<feature type="non-terminal residue" evidence="2">
    <location>
        <position position="1"/>
    </location>
</feature>
<keyword evidence="1" id="KW-1133">Transmembrane helix</keyword>
<comment type="caution">
    <text evidence="2">The sequence shown here is derived from an EMBL/GenBank/DDBJ whole genome shotgun (WGS) entry which is preliminary data.</text>
</comment>
<dbReference type="Proteomes" id="UP000838756">
    <property type="component" value="Unassembled WGS sequence"/>
</dbReference>
<accession>A0A8S4QUL2</accession>
<feature type="transmembrane region" description="Helical" evidence="1">
    <location>
        <begin position="48"/>
        <end position="69"/>
    </location>
</feature>
<keyword evidence="3" id="KW-1185">Reference proteome</keyword>
<organism evidence="2 3">
    <name type="scientific">Pararge aegeria aegeria</name>
    <dbReference type="NCBI Taxonomy" id="348720"/>
    <lineage>
        <taxon>Eukaryota</taxon>
        <taxon>Metazoa</taxon>
        <taxon>Ecdysozoa</taxon>
        <taxon>Arthropoda</taxon>
        <taxon>Hexapoda</taxon>
        <taxon>Insecta</taxon>
        <taxon>Pterygota</taxon>
        <taxon>Neoptera</taxon>
        <taxon>Endopterygota</taxon>
        <taxon>Lepidoptera</taxon>
        <taxon>Glossata</taxon>
        <taxon>Ditrysia</taxon>
        <taxon>Papilionoidea</taxon>
        <taxon>Nymphalidae</taxon>
        <taxon>Satyrinae</taxon>
        <taxon>Satyrini</taxon>
        <taxon>Parargina</taxon>
        <taxon>Pararge</taxon>
    </lineage>
</organism>
<keyword evidence="1" id="KW-0472">Membrane</keyword>
<dbReference type="EMBL" id="CAKXAJ010016392">
    <property type="protein sequence ID" value="CAH2216693.1"/>
    <property type="molecule type" value="Genomic_DNA"/>
</dbReference>
<reference evidence="2" key="1">
    <citation type="submission" date="2022-03" db="EMBL/GenBank/DDBJ databases">
        <authorList>
            <person name="Lindestad O."/>
        </authorList>
    </citation>
    <scope>NUCLEOTIDE SEQUENCE</scope>
</reference>
<dbReference type="OrthoDB" id="7464006at2759"/>
<gene>
    <name evidence="2" type="primary">jg18735</name>
    <name evidence="2" type="ORF">PAEG_LOCUS4659</name>
</gene>